<proteinExistence type="predicted"/>
<dbReference type="AlphaFoldDB" id="A0ABD3XFX7"/>
<keyword evidence="1" id="KW-1015">Disulfide bond</keyword>
<dbReference type="InterPro" id="IPR000421">
    <property type="entry name" value="FA58C"/>
</dbReference>
<feature type="domain" description="F5/8 type C" evidence="3">
    <location>
        <begin position="28"/>
        <end position="189"/>
    </location>
</feature>
<dbReference type="PROSITE" id="PS50060">
    <property type="entry name" value="MAM_2"/>
    <property type="match status" value="2"/>
</dbReference>
<dbReference type="Pfam" id="PF00754">
    <property type="entry name" value="F5_F8_type_C"/>
    <property type="match status" value="1"/>
</dbReference>
<dbReference type="Gene3D" id="2.60.120.200">
    <property type="match status" value="2"/>
</dbReference>
<evidence type="ECO:0000259" key="3">
    <source>
        <dbReference type="PROSITE" id="PS50022"/>
    </source>
</evidence>
<dbReference type="InterPro" id="IPR000998">
    <property type="entry name" value="MAM_dom"/>
</dbReference>
<feature type="domain" description="MAM" evidence="4">
    <location>
        <begin position="198"/>
        <end position="362"/>
    </location>
</feature>
<evidence type="ECO:0000256" key="2">
    <source>
        <dbReference type="SAM" id="Phobius"/>
    </source>
</evidence>
<evidence type="ECO:0000256" key="1">
    <source>
        <dbReference type="ARBA" id="ARBA00023157"/>
    </source>
</evidence>
<feature type="transmembrane region" description="Helical" evidence="2">
    <location>
        <begin position="521"/>
        <end position="546"/>
    </location>
</feature>
<dbReference type="SMART" id="SM00231">
    <property type="entry name" value="FA58C"/>
    <property type="match status" value="1"/>
</dbReference>
<dbReference type="CDD" id="cd00057">
    <property type="entry name" value="FA58C"/>
    <property type="match status" value="1"/>
</dbReference>
<name>A0ABD3XFX7_SINWO</name>
<dbReference type="SMART" id="SM00137">
    <property type="entry name" value="MAM"/>
    <property type="match status" value="1"/>
</dbReference>
<sequence length="706" mass="80383">MRDKKEIKCIKKERADTKRLADYFETSSQVCNVFLVTGIYGVPDEYLSASSEYNAQHAAKYGRINTAYVKGSNIGAWAAGFNRNNEFIQVKLKQLSLIQAIQTQGRNGTGDPDSSKQYVKSFYVSYRKNKTNWAYINHSTGNRKLFPGNNDQNSIKANQLECPLEAQYIRIHPWEYEEYPSLRFDLSGCLLTEENSTTDCDFENGLCGWTQETGNDLLYWTRQKYTRTKDPSKPVEFHEFCSDNCSLLALISRNYSNPNVTYRSTNLIRFISKSSTLRYLRVWSTVKNITGAYINVSVIGCLDQSAMVSSKVVDISEHGWTPVAMDVGHTDYQLSINGGWKSGGQGYLAIDHILLFTGVCPDCDFENDFCNWKNNGVISWNLITKGQRKFISSEGFTNRRGLTRLVGPVIITSESRMFKSCLRFSYSIKGAANNTLWVYVNINRLKSPLWNRTGSSLGWITQYIELNGSDFQIVFEGKVDNGTVNVDDILVLYRTCPEFPITTTTHASSIWTVTPASVADIWVYLGIAAGVFTVLVALAITVVCLIRRRRRKTASKMGLISLDERKDEKYLEECEYSKVKRRSGTTSADQIETEFGQIYENQVKPEAYQINSHSTPELDQTYDHIHQDEKPSIPYDPTYDHATFGSRLFGKIHNIQPVVPNASEYVQRPISKTPVITLNNWFDSERVRYRTISGRENRDLRREIGL</sequence>
<keyword evidence="6" id="KW-1185">Reference proteome</keyword>
<keyword evidence="2" id="KW-1133">Transmembrane helix</keyword>
<gene>
    <name evidence="5" type="ORF">ACJMK2_025259</name>
</gene>
<evidence type="ECO:0000259" key="4">
    <source>
        <dbReference type="PROSITE" id="PS50060"/>
    </source>
</evidence>
<dbReference type="PANTHER" id="PTHR46806">
    <property type="entry name" value="F5/8 TYPE C DOMAIN-CONTAINING PROTEIN"/>
    <property type="match status" value="1"/>
</dbReference>
<dbReference type="SUPFAM" id="SSF49899">
    <property type="entry name" value="Concanavalin A-like lectins/glucanases"/>
    <property type="match status" value="2"/>
</dbReference>
<protein>
    <submittedName>
        <fullName evidence="5">Uncharacterized protein</fullName>
    </submittedName>
</protein>
<evidence type="ECO:0000313" key="6">
    <source>
        <dbReference type="Proteomes" id="UP001634394"/>
    </source>
</evidence>
<dbReference type="Proteomes" id="UP001634394">
    <property type="component" value="Unassembled WGS sequence"/>
</dbReference>
<dbReference type="EMBL" id="JBJQND010000002">
    <property type="protein sequence ID" value="KAL3885164.1"/>
    <property type="molecule type" value="Genomic_DNA"/>
</dbReference>
<dbReference type="Pfam" id="PF00629">
    <property type="entry name" value="MAM"/>
    <property type="match status" value="2"/>
</dbReference>
<accession>A0ABD3XFX7</accession>
<dbReference type="PROSITE" id="PS50022">
    <property type="entry name" value="FA58C_3"/>
    <property type="match status" value="1"/>
</dbReference>
<dbReference type="Gene3D" id="2.60.120.260">
    <property type="entry name" value="Galactose-binding domain-like"/>
    <property type="match status" value="1"/>
</dbReference>
<dbReference type="InterPro" id="IPR050633">
    <property type="entry name" value="Neuropilin_MCO_CoagFactor"/>
</dbReference>
<reference evidence="5 6" key="1">
    <citation type="submission" date="2024-11" db="EMBL/GenBank/DDBJ databases">
        <title>Chromosome-level genome assembly of the freshwater bivalve Anodonta woodiana.</title>
        <authorList>
            <person name="Chen X."/>
        </authorList>
    </citation>
    <scope>NUCLEOTIDE SEQUENCE [LARGE SCALE GENOMIC DNA]</scope>
    <source>
        <strain evidence="5">MN2024</strain>
        <tissue evidence="5">Gills</tissue>
    </source>
</reference>
<dbReference type="SUPFAM" id="SSF49785">
    <property type="entry name" value="Galactose-binding domain-like"/>
    <property type="match status" value="1"/>
</dbReference>
<dbReference type="PANTHER" id="PTHR46806:SF7">
    <property type="entry name" value="COAGULATION FACTOR VIII"/>
    <property type="match status" value="1"/>
</dbReference>
<organism evidence="5 6">
    <name type="scientific">Sinanodonta woodiana</name>
    <name type="common">Chinese pond mussel</name>
    <name type="synonym">Anodonta woodiana</name>
    <dbReference type="NCBI Taxonomy" id="1069815"/>
    <lineage>
        <taxon>Eukaryota</taxon>
        <taxon>Metazoa</taxon>
        <taxon>Spiralia</taxon>
        <taxon>Lophotrochozoa</taxon>
        <taxon>Mollusca</taxon>
        <taxon>Bivalvia</taxon>
        <taxon>Autobranchia</taxon>
        <taxon>Heteroconchia</taxon>
        <taxon>Palaeoheterodonta</taxon>
        <taxon>Unionida</taxon>
        <taxon>Unionoidea</taxon>
        <taxon>Unionidae</taxon>
        <taxon>Unioninae</taxon>
        <taxon>Sinanodonta</taxon>
    </lineage>
</organism>
<dbReference type="InterPro" id="IPR008979">
    <property type="entry name" value="Galactose-bd-like_sf"/>
</dbReference>
<dbReference type="InterPro" id="IPR013320">
    <property type="entry name" value="ConA-like_dom_sf"/>
</dbReference>
<keyword evidence="2" id="KW-0472">Membrane</keyword>
<comment type="caution">
    <text evidence="5">The sequence shown here is derived from an EMBL/GenBank/DDBJ whole genome shotgun (WGS) entry which is preliminary data.</text>
</comment>
<feature type="domain" description="MAM" evidence="4">
    <location>
        <begin position="361"/>
        <end position="498"/>
    </location>
</feature>
<evidence type="ECO:0000313" key="5">
    <source>
        <dbReference type="EMBL" id="KAL3885164.1"/>
    </source>
</evidence>
<keyword evidence="2" id="KW-0812">Transmembrane</keyword>